<dbReference type="GO" id="GO:0004525">
    <property type="term" value="F:ribonuclease III activity"/>
    <property type="evidence" value="ECO:0007669"/>
    <property type="project" value="InterPro"/>
</dbReference>
<dbReference type="PROSITE" id="PS50142">
    <property type="entry name" value="RNASE_3_2"/>
    <property type="match status" value="1"/>
</dbReference>
<evidence type="ECO:0000259" key="2">
    <source>
        <dbReference type="PROSITE" id="PS50142"/>
    </source>
</evidence>
<dbReference type="AlphaFoldDB" id="A0A0H5R618"/>
<name>A0A0H5R618_9EUKA</name>
<dbReference type="SUPFAM" id="SSF69065">
    <property type="entry name" value="RNase III domain-like"/>
    <property type="match status" value="1"/>
</dbReference>
<organism evidence="3">
    <name type="scientific">Spongospora subterranea</name>
    <dbReference type="NCBI Taxonomy" id="70186"/>
    <lineage>
        <taxon>Eukaryota</taxon>
        <taxon>Sar</taxon>
        <taxon>Rhizaria</taxon>
        <taxon>Endomyxa</taxon>
        <taxon>Phytomyxea</taxon>
        <taxon>Plasmodiophorida</taxon>
        <taxon>Plasmodiophoridae</taxon>
        <taxon>Spongospora</taxon>
    </lineage>
</organism>
<dbReference type="Gene3D" id="1.10.1520.10">
    <property type="entry name" value="Ribonuclease III domain"/>
    <property type="match status" value="1"/>
</dbReference>
<sequence length="780" mass="86490">LLAARAPILLRSHGGDGTAEIEALIGDKLLDVLLYWRLMCRFKVKSEGQLTMLRGVYVSNQTLADIGLPFVVPEYMDLNSWECASVHEKGTAVEAIVGRAFLSTNDKAQDQNTILLSKSLTTIGYEILDAIEGRVMSNTHMTAKDMIASAGNATPSAVTDTIGHKNPAQALFEWLQLKLKITYPAKTITTFQTTGIECGVIGEQKYVAEFKLPDDIDNAKIGFRTDIVIRGEAFNSKKQARDFVARQALRHFEVDSTLSFTRHSKEEVDPNSLALSRIGSSNIVSTLSEFKNPPSLKSPTARLYEWLQLTRKVPYPAKTIEVLNVASADDITRDSTFQAVFTMPNSNPPKVIKGGKFANKKVAKDDVASRVLIYFNVKEPKAQSSGNLKKRQRRSSEMNPEDIRSANQSLCKAFSNFAADQQFTPRALAYGSSRIEMLEDGEELEPVHSHKRVSVDLYSDLDDSKVVIQQRNEDDGMHLADPVPDSFKINEVMEICKEEMPIKPNASDVAMEVEPPTKSGTHMQCTGDVPDSTQYVCEPGEIPPVLLDEIYSGLSDAERKPEFSNIENVHESNISENDGASKIQKVQADPLSTDDSIELVDKFLNRYQRGASLGSVDIQGLVTPEFVRSMPLPLPIPGLLHFEPHTPWDSAQLRPWFETLWSKKPINALCMLKARIDAEYMFKFWRCRMSAGRAPRTSSPDILMLIAFWDRGFGPVYSMGVGSNSGYACKAALVRLWPSVKPHLDLLIEKAEVKIAEAAEAALRAANAAKSPGKDSKNHY</sequence>
<protein>
    <recommendedName>
        <fullName evidence="2">RNase III domain-containing protein</fullName>
    </recommendedName>
</protein>
<accession>A0A0H5R618</accession>
<feature type="domain" description="RNase III" evidence="2">
    <location>
        <begin position="24"/>
        <end position="105"/>
    </location>
</feature>
<dbReference type="GO" id="GO:0006396">
    <property type="term" value="P:RNA processing"/>
    <property type="evidence" value="ECO:0007669"/>
    <property type="project" value="InterPro"/>
</dbReference>
<feature type="region of interest" description="Disordered" evidence="1">
    <location>
        <begin position="383"/>
        <end position="403"/>
    </location>
</feature>
<proteinExistence type="predicted"/>
<feature type="non-terminal residue" evidence="3">
    <location>
        <position position="1"/>
    </location>
</feature>
<dbReference type="EMBL" id="HACM01008780">
    <property type="protein sequence ID" value="CRZ09222.1"/>
    <property type="molecule type" value="Transcribed_RNA"/>
</dbReference>
<evidence type="ECO:0000256" key="1">
    <source>
        <dbReference type="SAM" id="MobiDB-lite"/>
    </source>
</evidence>
<reference evidence="3" key="1">
    <citation type="submission" date="2015-04" db="EMBL/GenBank/DDBJ databases">
        <title>The genome sequence of the plant pathogenic Rhizarian Plasmodiophora brassicae reveals insights in its biotrophic life cycle and the origin of chitin synthesis.</title>
        <authorList>
            <person name="Schwelm A."/>
            <person name="Fogelqvist J."/>
            <person name="Knaust A."/>
            <person name="Julke S."/>
            <person name="Lilja T."/>
            <person name="Dhandapani V."/>
            <person name="Bonilla-Rosso G."/>
            <person name="Karlsson M."/>
            <person name="Shevchenko A."/>
            <person name="Choi S.R."/>
            <person name="Kim H.G."/>
            <person name="Park J.Y."/>
            <person name="Lim Y.P."/>
            <person name="Ludwig-Muller J."/>
            <person name="Dixelius C."/>
        </authorList>
    </citation>
    <scope>NUCLEOTIDE SEQUENCE</scope>
    <source>
        <tissue evidence="3">Potato root galls</tissue>
    </source>
</reference>
<dbReference type="InterPro" id="IPR036389">
    <property type="entry name" value="RNase_III_sf"/>
</dbReference>
<evidence type="ECO:0000313" key="3">
    <source>
        <dbReference type="EMBL" id="CRZ09222.1"/>
    </source>
</evidence>
<dbReference type="InterPro" id="IPR000999">
    <property type="entry name" value="RNase_III_dom"/>
</dbReference>